<sequence length="350" mass="37480">MLNATVRYVAFRLEGGTLVVTTWWRQVCRHLLDQKATHLWSHFGYLVSVLFGGVPVSQAVPCVPALADGPSRGCSQKWCCACLCLLGLSWLQASRAISLLVATPVFSFTRCSAIQGLSARQVVTITWDPYPRAPVSEGVAPGGGRARSSFASSVVGVPAALAGKGLVIPTEPCSRGSPRLLSSGRDSLSQEFVAGRSWWRFVAPCVSSSLFEFIAYLTGLNSNPSGSSDPLVAARPSGVPGGGPEGQVVTVVSELRSSDPWVAARPSGVPGGGPEGRVVTSRVHDLRTGLGRIRGSCGRGRRTMTRALHGRIIWLVSRSRWNCPMLGDFFGIVRAFDLFRDLNSLLWTRS</sequence>
<evidence type="ECO:0000313" key="2">
    <source>
        <dbReference type="Proteomes" id="UP000652761"/>
    </source>
</evidence>
<name>A0A843UZC8_COLES</name>
<comment type="caution">
    <text evidence="1">The sequence shown here is derived from an EMBL/GenBank/DDBJ whole genome shotgun (WGS) entry which is preliminary data.</text>
</comment>
<gene>
    <name evidence="1" type="ORF">Taro_019458</name>
</gene>
<keyword evidence="2" id="KW-1185">Reference proteome</keyword>
<reference evidence="1" key="1">
    <citation type="submission" date="2017-07" db="EMBL/GenBank/DDBJ databases">
        <title>Taro Niue Genome Assembly and Annotation.</title>
        <authorList>
            <person name="Atibalentja N."/>
            <person name="Keating K."/>
            <person name="Fields C.J."/>
        </authorList>
    </citation>
    <scope>NUCLEOTIDE SEQUENCE</scope>
    <source>
        <strain evidence="1">Niue_2</strain>
        <tissue evidence="1">Leaf</tissue>
    </source>
</reference>
<accession>A0A843UZC8</accession>
<feature type="non-terminal residue" evidence="1">
    <location>
        <position position="350"/>
    </location>
</feature>
<evidence type="ECO:0000313" key="1">
    <source>
        <dbReference type="EMBL" id="MQL86934.1"/>
    </source>
</evidence>
<dbReference type="AlphaFoldDB" id="A0A843UZC8"/>
<dbReference type="EMBL" id="NMUH01000939">
    <property type="protein sequence ID" value="MQL86934.1"/>
    <property type="molecule type" value="Genomic_DNA"/>
</dbReference>
<proteinExistence type="predicted"/>
<organism evidence="1 2">
    <name type="scientific">Colocasia esculenta</name>
    <name type="common">Wild taro</name>
    <name type="synonym">Arum esculentum</name>
    <dbReference type="NCBI Taxonomy" id="4460"/>
    <lineage>
        <taxon>Eukaryota</taxon>
        <taxon>Viridiplantae</taxon>
        <taxon>Streptophyta</taxon>
        <taxon>Embryophyta</taxon>
        <taxon>Tracheophyta</taxon>
        <taxon>Spermatophyta</taxon>
        <taxon>Magnoliopsida</taxon>
        <taxon>Liliopsida</taxon>
        <taxon>Araceae</taxon>
        <taxon>Aroideae</taxon>
        <taxon>Colocasieae</taxon>
        <taxon>Colocasia</taxon>
    </lineage>
</organism>
<dbReference type="Proteomes" id="UP000652761">
    <property type="component" value="Unassembled WGS sequence"/>
</dbReference>
<protein>
    <submittedName>
        <fullName evidence="1">Uncharacterized protein</fullName>
    </submittedName>
</protein>